<dbReference type="STRING" id="416450.A0A1V6PQN8"/>
<feature type="domain" description="Trehalose synthase N-terminal" evidence="2">
    <location>
        <begin position="103"/>
        <end position="263"/>
    </location>
</feature>
<accession>A0A1V6PQN8</accession>
<dbReference type="InterPro" id="IPR049438">
    <property type="entry name" value="TreT_GT1"/>
</dbReference>
<protein>
    <recommendedName>
        <fullName evidence="2">Trehalose synthase N-terminal domain-containing protein</fullName>
    </recommendedName>
</protein>
<dbReference type="SUPFAM" id="SSF53756">
    <property type="entry name" value="UDP-Glycosyltransferase/glycogen phosphorylase"/>
    <property type="match status" value="2"/>
</dbReference>
<reference evidence="4" key="1">
    <citation type="journal article" date="2017" name="Nat. Microbiol.">
        <title>Global analysis of biosynthetic gene clusters reveals vast potential of secondary metabolite production in Penicillium species.</title>
        <authorList>
            <person name="Nielsen J.C."/>
            <person name="Grijseels S."/>
            <person name="Prigent S."/>
            <person name="Ji B."/>
            <person name="Dainat J."/>
            <person name="Nielsen K.F."/>
            <person name="Frisvad J.C."/>
            <person name="Workman M."/>
            <person name="Nielsen J."/>
        </authorList>
    </citation>
    <scope>NUCLEOTIDE SEQUENCE [LARGE SCALE GENOMIC DNA]</scope>
    <source>
        <strain evidence="4">IBT 31811</strain>
    </source>
</reference>
<dbReference type="PANTHER" id="PTHR47779">
    <property type="entry name" value="SYNTHASE (CCG-9), PUTATIVE (AFU_ORTHOLOGUE AFUA_3G12100)-RELATED"/>
    <property type="match status" value="1"/>
</dbReference>
<dbReference type="EMBL" id="MDYN01000054">
    <property type="protein sequence ID" value="OQD79319.1"/>
    <property type="molecule type" value="Genomic_DNA"/>
</dbReference>
<evidence type="ECO:0000259" key="2">
    <source>
        <dbReference type="Pfam" id="PF21269"/>
    </source>
</evidence>
<evidence type="ECO:0000256" key="1">
    <source>
        <dbReference type="SAM" id="MobiDB-lite"/>
    </source>
</evidence>
<feature type="region of interest" description="Disordered" evidence="1">
    <location>
        <begin position="1"/>
        <end position="27"/>
    </location>
</feature>
<sequence length="547" mass="61516">MDQHRESRQRTDQGNIATFRGWNEKSPDEQADSMVRKCISFFGAGNIPHLDIGVGGLVEVDSAFHIHLVSARDFQNSVTPQTWSLAHDYAADLKERGVKIAIFSATPQGEAIANTRHALLRFSHCLGTDIRWYVPDPAPRVCHSIEKMQRILQGISSPEEHITTDEELQLLNWVYKNAKHHWLCHNGPLRRAQEGGVDIVIIDDPFLSALALISKQHSPKRPVVFHSRMNIHIDPAASAGDARTEVFDFIWRTLRHVDILACQAPSKLKSRLIPEDKVFYTLATVDKFDGRNKDMKNLDLAFYGRQFNASYLNAGTSAINYPEDEYILVELARSPSFQQAATVLDAYKELCILIRTSSLQTSLPKLLFCDRQTHGYAVEEFSDFVASQIALKMNDLGSFISVKQVKPPDQLWNTLLSKAAAVILLSDTEGFEERFLEAVQKGKPVIRTESLGPYRSLVENDKNVFTVSIADANSMARHLFKIWVDGQLQQQGKSAAPNKTWDEITTVGNAVNWLFLASKLSKGETIKPSGEYIYHLAQQDKAKETEI</sequence>
<dbReference type="InterPro" id="IPR052078">
    <property type="entry name" value="Trehalose_Metab_GTase"/>
</dbReference>
<dbReference type="Proteomes" id="UP000191672">
    <property type="component" value="Unassembled WGS sequence"/>
</dbReference>
<name>A0A1V6PQN8_9EURO</name>
<dbReference type="AlphaFoldDB" id="A0A1V6PQN8"/>
<dbReference type="Pfam" id="PF21269">
    <property type="entry name" value="TreT_GT1"/>
    <property type="match status" value="1"/>
</dbReference>
<proteinExistence type="predicted"/>
<dbReference type="Gene3D" id="3.40.50.2000">
    <property type="entry name" value="Glycogen Phosphorylase B"/>
    <property type="match status" value="2"/>
</dbReference>
<gene>
    <name evidence="3" type="ORF">PENANT_c054G09457</name>
</gene>
<organism evidence="3 4">
    <name type="scientific">Penicillium antarcticum</name>
    <dbReference type="NCBI Taxonomy" id="416450"/>
    <lineage>
        <taxon>Eukaryota</taxon>
        <taxon>Fungi</taxon>
        <taxon>Dikarya</taxon>
        <taxon>Ascomycota</taxon>
        <taxon>Pezizomycotina</taxon>
        <taxon>Eurotiomycetes</taxon>
        <taxon>Eurotiomycetidae</taxon>
        <taxon>Eurotiales</taxon>
        <taxon>Aspergillaceae</taxon>
        <taxon>Penicillium</taxon>
    </lineage>
</organism>
<keyword evidence="4" id="KW-1185">Reference proteome</keyword>
<comment type="caution">
    <text evidence="3">The sequence shown here is derived from an EMBL/GenBank/DDBJ whole genome shotgun (WGS) entry which is preliminary data.</text>
</comment>
<dbReference type="PANTHER" id="PTHR47779:SF2">
    <property type="entry name" value="SHOCK TREHALOSE SYNTHASE, PUTATIVE (AFU_ORTHOLOGUE AFUA_5G14780)-RELATED"/>
    <property type="match status" value="1"/>
</dbReference>
<evidence type="ECO:0000313" key="4">
    <source>
        <dbReference type="Proteomes" id="UP000191672"/>
    </source>
</evidence>
<evidence type="ECO:0000313" key="3">
    <source>
        <dbReference type="EMBL" id="OQD79319.1"/>
    </source>
</evidence>
<feature type="compositionally biased region" description="Basic and acidic residues" evidence="1">
    <location>
        <begin position="1"/>
        <end position="11"/>
    </location>
</feature>